<dbReference type="AlphaFoldDB" id="A0A2K1XDJ2"/>
<keyword evidence="2" id="KW-1185">Reference proteome</keyword>
<evidence type="ECO:0000313" key="2">
    <source>
        <dbReference type="Proteomes" id="UP000006729"/>
    </source>
</evidence>
<gene>
    <name evidence="1" type="ORF">POPTR_016G099500</name>
</gene>
<dbReference type="EMBL" id="CM009305">
    <property type="protein sequence ID" value="PNS98845.1"/>
    <property type="molecule type" value="Genomic_DNA"/>
</dbReference>
<organism evidence="1 2">
    <name type="scientific">Populus trichocarpa</name>
    <name type="common">Western balsam poplar</name>
    <name type="synonym">Populus balsamifera subsp. trichocarpa</name>
    <dbReference type="NCBI Taxonomy" id="3694"/>
    <lineage>
        <taxon>Eukaryota</taxon>
        <taxon>Viridiplantae</taxon>
        <taxon>Streptophyta</taxon>
        <taxon>Embryophyta</taxon>
        <taxon>Tracheophyta</taxon>
        <taxon>Spermatophyta</taxon>
        <taxon>Magnoliopsida</taxon>
        <taxon>eudicotyledons</taxon>
        <taxon>Gunneridae</taxon>
        <taxon>Pentapetalae</taxon>
        <taxon>rosids</taxon>
        <taxon>fabids</taxon>
        <taxon>Malpighiales</taxon>
        <taxon>Salicaceae</taxon>
        <taxon>Saliceae</taxon>
        <taxon>Populus</taxon>
    </lineage>
</organism>
<proteinExistence type="predicted"/>
<protein>
    <submittedName>
        <fullName evidence="1">Uncharacterized protein</fullName>
    </submittedName>
</protein>
<accession>A0A2K1XDJ2</accession>
<evidence type="ECO:0000313" key="1">
    <source>
        <dbReference type="EMBL" id="PNS98845.1"/>
    </source>
</evidence>
<sequence>MSSKDSTTLTEQDLLINQKKKVYLTRNASKSSFYCLRSSSGMLKIFTSNKNYDVNHVYLSSNYHGYLERMEQASRCRKSYGTSLTKPDNKITIQELFCWILVVDDNPPFQI</sequence>
<dbReference type="Proteomes" id="UP000006729">
    <property type="component" value="Chromosome 16"/>
</dbReference>
<reference evidence="1 2" key="1">
    <citation type="journal article" date="2006" name="Science">
        <title>The genome of black cottonwood, Populus trichocarpa (Torr. &amp; Gray).</title>
        <authorList>
            <person name="Tuskan G.A."/>
            <person name="Difazio S."/>
            <person name="Jansson S."/>
            <person name="Bohlmann J."/>
            <person name="Grigoriev I."/>
            <person name="Hellsten U."/>
            <person name="Putnam N."/>
            <person name="Ralph S."/>
            <person name="Rombauts S."/>
            <person name="Salamov A."/>
            <person name="Schein J."/>
            <person name="Sterck L."/>
            <person name="Aerts A."/>
            <person name="Bhalerao R.R."/>
            <person name="Bhalerao R.P."/>
            <person name="Blaudez D."/>
            <person name="Boerjan W."/>
            <person name="Brun A."/>
            <person name="Brunner A."/>
            <person name="Busov V."/>
            <person name="Campbell M."/>
            <person name="Carlson J."/>
            <person name="Chalot M."/>
            <person name="Chapman J."/>
            <person name="Chen G.L."/>
            <person name="Cooper D."/>
            <person name="Coutinho P.M."/>
            <person name="Couturier J."/>
            <person name="Covert S."/>
            <person name="Cronk Q."/>
            <person name="Cunningham R."/>
            <person name="Davis J."/>
            <person name="Degroeve S."/>
            <person name="Dejardin A."/>
            <person name="Depamphilis C."/>
            <person name="Detter J."/>
            <person name="Dirks B."/>
            <person name="Dubchak I."/>
            <person name="Duplessis S."/>
            <person name="Ehlting J."/>
            <person name="Ellis B."/>
            <person name="Gendler K."/>
            <person name="Goodstein D."/>
            <person name="Gribskov M."/>
            <person name="Grimwood J."/>
            <person name="Groover A."/>
            <person name="Gunter L."/>
            <person name="Hamberger B."/>
            <person name="Heinze B."/>
            <person name="Helariutta Y."/>
            <person name="Henrissat B."/>
            <person name="Holligan D."/>
            <person name="Holt R."/>
            <person name="Huang W."/>
            <person name="Islam-Faridi N."/>
            <person name="Jones S."/>
            <person name="Jones-Rhoades M."/>
            <person name="Jorgensen R."/>
            <person name="Joshi C."/>
            <person name="Kangasjarvi J."/>
            <person name="Karlsson J."/>
            <person name="Kelleher C."/>
            <person name="Kirkpatrick R."/>
            <person name="Kirst M."/>
            <person name="Kohler A."/>
            <person name="Kalluri U."/>
            <person name="Larimer F."/>
            <person name="Leebens-Mack J."/>
            <person name="Leple J.C."/>
            <person name="Locascio P."/>
            <person name="Lou Y."/>
            <person name="Lucas S."/>
            <person name="Martin F."/>
            <person name="Montanini B."/>
            <person name="Napoli C."/>
            <person name="Nelson D.R."/>
            <person name="Nelson C."/>
            <person name="Nieminen K."/>
            <person name="Nilsson O."/>
            <person name="Pereda V."/>
            <person name="Peter G."/>
            <person name="Philippe R."/>
            <person name="Pilate G."/>
            <person name="Poliakov A."/>
            <person name="Razumovskaya J."/>
            <person name="Richardson P."/>
            <person name="Rinaldi C."/>
            <person name="Ritland K."/>
            <person name="Rouze P."/>
            <person name="Ryaboy D."/>
            <person name="Schmutz J."/>
            <person name="Schrader J."/>
            <person name="Segerman B."/>
            <person name="Shin H."/>
            <person name="Siddiqui A."/>
            <person name="Sterky F."/>
            <person name="Terry A."/>
            <person name="Tsai C.J."/>
            <person name="Uberbacher E."/>
            <person name="Unneberg P."/>
            <person name="Vahala J."/>
            <person name="Wall K."/>
            <person name="Wessler S."/>
            <person name="Yang G."/>
            <person name="Yin T."/>
            <person name="Douglas C."/>
            <person name="Marra M."/>
            <person name="Sandberg G."/>
            <person name="Van de Peer Y."/>
            <person name="Rokhsar D."/>
        </authorList>
    </citation>
    <scope>NUCLEOTIDE SEQUENCE [LARGE SCALE GENOMIC DNA]</scope>
    <source>
        <strain evidence="2">cv. Nisqually</strain>
    </source>
</reference>
<dbReference type="InParanoid" id="A0A2K1XDJ2"/>
<name>A0A2K1XDJ2_POPTR</name>